<dbReference type="STRING" id="85681.V4TSF0"/>
<proteinExistence type="predicted"/>
<keyword evidence="5" id="KW-1185">Reference proteome</keyword>
<feature type="compositionally biased region" description="Acidic residues" evidence="2">
    <location>
        <begin position="11"/>
        <end position="21"/>
    </location>
</feature>
<feature type="compositionally biased region" description="Low complexity" evidence="2">
    <location>
        <begin position="22"/>
        <end position="33"/>
    </location>
</feature>
<name>V4TSF0_CITCL</name>
<dbReference type="SUPFAM" id="SSF52200">
    <property type="entry name" value="Toll/Interleukin receptor TIR domain"/>
    <property type="match status" value="1"/>
</dbReference>
<evidence type="ECO:0000313" key="4">
    <source>
        <dbReference type="EMBL" id="ESR54630.1"/>
    </source>
</evidence>
<dbReference type="AlphaFoldDB" id="V4TSF0"/>
<dbReference type="PANTHER" id="PTHR32009">
    <property type="entry name" value="TMV RESISTANCE PROTEIN N-LIKE"/>
    <property type="match status" value="1"/>
</dbReference>
<evidence type="ECO:0000256" key="2">
    <source>
        <dbReference type="SAM" id="MobiDB-lite"/>
    </source>
</evidence>
<organism evidence="4 5">
    <name type="scientific">Citrus clementina</name>
    <name type="common">Clementine</name>
    <name type="synonym">Citrus deliciosa x Citrus sinensis</name>
    <dbReference type="NCBI Taxonomy" id="85681"/>
    <lineage>
        <taxon>Eukaryota</taxon>
        <taxon>Viridiplantae</taxon>
        <taxon>Streptophyta</taxon>
        <taxon>Embryophyta</taxon>
        <taxon>Tracheophyta</taxon>
        <taxon>Spermatophyta</taxon>
        <taxon>Magnoliopsida</taxon>
        <taxon>eudicotyledons</taxon>
        <taxon>Gunneridae</taxon>
        <taxon>Pentapetalae</taxon>
        <taxon>rosids</taxon>
        <taxon>malvids</taxon>
        <taxon>Sapindales</taxon>
        <taxon>Rutaceae</taxon>
        <taxon>Aurantioideae</taxon>
        <taxon>Citrus</taxon>
    </lineage>
</organism>
<dbReference type="Proteomes" id="UP000030687">
    <property type="component" value="Unassembled WGS sequence"/>
</dbReference>
<sequence>MNKEAKGQDMNVEDVRDDVEDSASSSKSPSTSKFVSNISFTDSCKYDVFLSFRGEDICDNFLSHLVVALHRKNIETFVDEELTRGDEISPAFLKAIEESKISVKIFSKNYASSKWCLDELVKILKCHKKNGQVVIPVFYNVDPSDVRNQKRSFKDAFVKHDKQFNK</sequence>
<dbReference type="GO" id="GO:0007165">
    <property type="term" value="P:signal transduction"/>
    <property type="evidence" value="ECO:0007669"/>
    <property type="project" value="InterPro"/>
</dbReference>
<dbReference type="PROSITE" id="PS50104">
    <property type="entry name" value="TIR"/>
    <property type="match status" value="1"/>
</dbReference>
<accession>V4TSF0</accession>
<gene>
    <name evidence="4" type="ORF">CICLE_v10023914mg</name>
</gene>
<dbReference type="FunFam" id="3.40.50.10140:FF:000007">
    <property type="entry name" value="Disease resistance protein (TIR-NBS-LRR class)"/>
    <property type="match status" value="1"/>
</dbReference>
<evidence type="ECO:0000256" key="1">
    <source>
        <dbReference type="ARBA" id="ARBA00023027"/>
    </source>
</evidence>
<dbReference type="Gramene" id="ESR54630">
    <property type="protein sequence ID" value="ESR54630"/>
    <property type="gene ID" value="CICLE_v10023914mg"/>
</dbReference>
<dbReference type="EMBL" id="KI536661">
    <property type="protein sequence ID" value="ESR54630.1"/>
    <property type="molecule type" value="Genomic_DNA"/>
</dbReference>
<dbReference type="InParanoid" id="V4TSF0"/>
<dbReference type="InterPro" id="IPR035897">
    <property type="entry name" value="Toll_tir_struct_dom_sf"/>
</dbReference>
<dbReference type="Pfam" id="PF01582">
    <property type="entry name" value="TIR"/>
    <property type="match status" value="1"/>
</dbReference>
<dbReference type="OMA" id="LYSNSQW"/>
<protein>
    <recommendedName>
        <fullName evidence="3">TIR domain-containing protein</fullName>
    </recommendedName>
</protein>
<keyword evidence="1" id="KW-0520">NAD</keyword>
<dbReference type="PANTHER" id="PTHR32009:SF159">
    <property type="entry name" value="TIR DOMAIN-CONTAINING PROTEIN"/>
    <property type="match status" value="1"/>
</dbReference>
<reference evidence="4 5" key="1">
    <citation type="submission" date="2013-10" db="EMBL/GenBank/DDBJ databases">
        <authorList>
            <consortium name="International Citrus Genome Consortium"/>
            <person name="Jenkins J."/>
            <person name="Schmutz J."/>
            <person name="Prochnik S."/>
            <person name="Rokhsar D."/>
            <person name="Gmitter F."/>
            <person name="Ollitrault P."/>
            <person name="Machado M."/>
            <person name="Talon M."/>
            <person name="Wincker P."/>
            <person name="Jaillon O."/>
            <person name="Morgante M."/>
        </authorList>
    </citation>
    <scope>NUCLEOTIDE SEQUENCE</scope>
    <source>
        <strain evidence="5">cv. Clemenules</strain>
    </source>
</reference>
<dbReference type="Gene3D" id="3.40.50.10140">
    <property type="entry name" value="Toll/interleukin-1 receptor homology (TIR) domain"/>
    <property type="match status" value="1"/>
</dbReference>
<dbReference type="InterPro" id="IPR000157">
    <property type="entry name" value="TIR_dom"/>
</dbReference>
<evidence type="ECO:0000259" key="3">
    <source>
        <dbReference type="PROSITE" id="PS50104"/>
    </source>
</evidence>
<feature type="domain" description="TIR" evidence="3">
    <location>
        <begin position="44"/>
        <end position="166"/>
    </location>
</feature>
<dbReference type="KEGG" id="cic:CICLE_v10023914mg"/>
<dbReference type="SMART" id="SM00255">
    <property type="entry name" value="TIR"/>
    <property type="match status" value="1"/>
</dbReference>
<feature type="region of interest" description="Disordered" evidence="2">
    <location>
        <begin position="1"/>
        <end position="33"/>
    </location>
</feature>
<evidence type="ECO:0000313" key="5">
    <source>
        <dbReference type="Proteomes" id="UP000030687"/>
    </source>
</evidence>